<dbReference type="Pfam" id="PF16810">
    <property type="entry name" value="RXLR"/>
    <property type="match status" value="1"/>
</dbReference>
<sequence length="228" mass="25193">MRVHFTIILTVAALLVTSNAAVPSSASVPGEVGTPNKRSLRSYNMYDLDQEDTESEEERASINVSKLDDLIDAKKLDDVVDPKKISGLLNAKKLDDLVDAKKIDELIDSKKIDELMDPAKTEAALTNVDDQISLFSKWIATPGTEKAVVARLPVNTPEKLKKNMPILKKFNDFRTNNSMTGLTRSPLTCLWPDYKANRTVDLGLCATISVFGIETTSRLNKSTTRLQP</sequence>
<evidence type="ECO:0000256" key="4">
    <source>
        <dbReference type="ARBA" id="ARBA00022729"/>
    </source>
</evidence>
<comment type="caution">
    <text evidence="6">The sequence shown here is derived from an EMBL/GenBank/DDBJ whole genome shotgun (WGS) entry which is preliminary data.</text>
</comment>
<comment type="domain">
    <text evidence="5">The RxLR-dEER motif acts to carry the protein into the host cell cytoplasm through binding to cell surface phosphatidylinositol-3-phosphate.</text>
</comment>
<name>A0A9W6XH60_9STRA</name>
<dbReference type="InterPro" id="IPR031825">
    <property type="entry name" value="RXLR"/>
</dbReference>
<evidence type="ECO:0000313" key="6">
    <source>
        <dbReference type="EMBL" id="GMF39141.1"/>
    </source>
</evidence>
<feature type="chain" id="PRO_5044986203" description="RxLR effector protein" evidence="5">
    <location>
        <begin position="21"/>
        <end position="228"/>
    </location>
</feature>
<evidence type="ECO:0000256" key="5">
    <source>
        <dbReference type="RuleBase" id="RU367124"/>
    </source>
</evidence>
<evidence type="ECO:0000256" key="2">
    <source>
        <dbReference type="ARBA" id="ARBA00010400"/>
    </source>
</evidence>
<gene>
    <name evidence="6" type="ORF">Plil01_001623900</name>
</gene>
<comment type="subcellular location">
    <subcellularLocation>
        <location evidence="1 5">Secreted</location>
    </subcellularLocation>
</comment>
<reference evidence="6" key="1">
    <citation type="submission" date="2023-04" db="EMBL/GenBank/DDBJ databases">
        <title>Phytophthora lilii NBRC 32176.</title>
        <authorList>
            <person name="Ichikawa N."/>
            <person name="Sato H."/>
            <person name="Tonouchi N."/>
        </authorList>
    </citation>
    <scope>NUCLEOTIDE SEQUENCE</scope>
    <source>
        <strain evidence="6">NBRC 32176</strain>
    </source>
</reference>
<dbReference type="AlphaFoldDB" id="A0A9W6XH60"/>
<keyword evidence="3 5" id="KW-0964">Secreted</keyword>
<keyword evidence="7" id="KW-1185">Reference proteome</keyword>
<evidence type="ECO:0000256" key="3">
    <source>
        <dbReference type="ARBA" id="ARBA00022525"/>
    </source>
</evidence>
<protein>
    <recommendedName>
        <fullName evidence="5">RxLR effector protein</fullName>
    </recommendedName>
</protein>
<proteinExistence type="inferred from homology"/>
<keyword evidence="4 5" id="KW-0732">Signal</keyword>
<dbReference type="Proteomes" id="UP001165083">
    <property type="component" value="Unassembled WGS sequence"/>
</dbReference>
<evidence type="ECO:0000256" key="1">
    <source>
        <dbReference type="ARBA" id="ARBA00004613"/>
    </source>
</evidence>
<comment type="function">
    <text evidence="5">Effector that suppresses plant defense responses during pathogen infection.</text>
</comment>
<comment type="similarity">
    <text evidence="2 5">Belongs to the RxLR effector family.</text>
</comment>
<organism evidence="6 7">
    <name type="scientific">Phytophthora lilii</name>
    <dbReference type="NCBI Taxonomy" id="2077276"/>
    <lineage>
        <taxon>Eukaryota</taxon>
        <taxon>Sar</taxon>
        <taxon>Stramenopiles</taxon>
        <taxon>Oomycota</taxon>
        <taxon>Peronosporomycetes</taxon>
        <taxon>Peronosporales</taxon>
        <taxon>Peronosporaceae</taxon>
        <taxon>Phytophthora</taxon>
    </lineage>
</organism>
<dbReference type="EMBL" id="BSXW01001783">
    <property type="protein sequence ID" value="GMF39141.1"/>
    <property type="molecule type" value="Genomic_DNA"/>
</dbReference>
<accession>A0A9W6XH60</accession>
<evidence type="ECO:0000313" key="7">
    <source>
        <dbReference type="Proteomes" id="UP001165083"/>
    </source>
</evidence>
<feature type="signal peptide" evidence="5">
    <location>
        <begin position="1"/>
        <end position="20"/>
    </location>
</feature>